<evidence type="ECO:0000313" key="2">
    <source>
        <dbReference type="Proteomes" id="UP001172386"/>
    </source>
</evidence>
<protein>
    <submittedName>
        <fullName evidence="1">Uncharacterized protein</fullName>
    </submittedName>
</protein>
<organism evidence="1 2">
    <name type="scientific">Neophaeococcomyces mojaviensis</name>
    <dbReference type="NCBI Taxonomy" id="3383035"/>
    <lineage>
        <taxon>Eukaryota</taxon>
        <taxon>Fungi</taxon>
        <taxon>Dikarya</taxon>
        <taxon>Ascomycota</taxon>
        <taxon>Pezizomycotina</taxon>
        <taxon>Eurotiomycetes</taxon>
        <taxon>Chaetothyriomycetidae</taxon>
        <taxon>Chaetothyriales</taxon>
        <taxon>Chaetothyriales incertae sedis</taxon>
        <taxon>Neophaeococcomyces</taxon>
    </lineage>
</organism>
<evidence type="ECO:0000313" key="1">
    <source>
        <dbReference type="EMBL" id="KAJ9659931.1"/>
    </source>
</evidence>
<keyword evidence="2" id="KW-1185">Reference proteome</keyword>
<proteinExistence type="predicted"/>
<gene>
    <name evidence="1" type="ORF">H2198_002821</name>
</gene>
<name>A0ACC3ACY4_9EURO</name>
<accession>A0ACC3ACY4</accession>
<reference evidence="1" key="1">
    <citation type="submission" date="2022-10" db="EMBL/GenBank/DDBJ databases">
        <title>Culturing micro-colonial fungi from biological soil crusts in the Mojave desert and describing Neophaeococcomyces mojavensis, and introducing the new genera and species Taxawa tesnikishii.</title>
        <authorList>
            <person name="Kurbessoian T."/>
            <person name="Stajich J.E."/>
        </authorList>
    </citation>
    <scope>NUCLEOTIDE SEQUENCE</scope>
    <source>
        <strain evidence="1">JES_112</strain>
    </source>
</reference>
<dbReference type="EMBL" id="JAPDRQ010000035">
    <property type="protein sequence ID" value="KAJ9659931.1"/>
    <property type="molecule type" value="Genomic_DNA"/>
</dbReference>
<dbReference type="Proteomes" id="UP001172386">
    <property type="component" value="Unassembled WGS sequence"/>
</dbReference>
<comment type="caution">
    <text evidence="1">The sequence shown here is derived from an EMBL/GenBank/DDBJ whole genome shotgun (WGS) entry which is preliminary data.</text>
</comment>
<sequence>MAQVPSTRAKTCRKILACALRGATAAFAGPVIVAYGGGMVLASVASGLMASTVAKLADNMQQDAIEIQYYPHQAQQVFRDAISQFLQAHLDLIFQVAMMNRSTSFGPTQMVVKLDGNFEALKLATTDRCLLCLEFNVRVVSRPGTTERAATDGIPPPPLPNFADPQATAPYTLPPSLAQSLHSAFDGIGWSAHRGAAIGAVGAVCTPLAPYFWFVETAPGIAGIVVGIPSFTSAAASAVELQTASSPLERVAYCVNFAAELKTHFNRLFACANNNGVNLHYFIKCGIRQETGAGNANETVGDWTELWYEDHSQL</sequence>